<dbReference type="SUPFAM" id="SSF50978">
    <property type="entry name" value="WD40 repeat-like"/>
    <property type="match status" value="1"/>
</dbReference>
<proteinExistence type="predicted"/>
<dbReference type="Proteomes" id="UP000008064">
    <property type="component" value="Unassembled WGS sequence"/>
</dbReference>
<dbReference type="HOGENOM" id="CLU_042559_1_0_1"/>
<gene>
    <name evidence="1" type="ORF">SERLADRAFT_404568</name>
</gene>
<dbReference type="InterPro" id="IPR015943">
    <property type="entry name" value="WD40/YVTN_repeat-like_dom_sf"/>
</dbReference>
<dbReference type="InterPro" id="IPR036322">
    <property type="entry name" value="WD40_repeat_dom_sf"/>
</dbReference>
<organism>
    <name type="scientific">Serpula lacrymans var. lacrymans (strain S7.9)</name>
    <name type="common">Dry rot fungus</name>
    <dbReference type="NCBI Taxonomy" id="578457"/>
    <lineage>
        <taxon>Eukaryota</taxon>
        <taxon>Fungi</taxon>
        <taxon>Dikarya</taxon>
        <taxon>Basidiomycota</taxon>
        <taxon>Agaricomycotina</taxon>
        <taxon>Agaricomycetes</taxon>
        <taxon>Agaricomycetidae</taxon>
        <taxon>Boletales</taxon>
        <taxon>Coniophorineae</taxon>
        <taxon>Serpulaceae</taxon>
        <taxon>Serpula</taxon>
    </lineage>
</organism>
<dbReference type="AlphaFoldDB" id="F8NE34"/>
<evidence type="ECO:0000313" key="1">
    <source>
        <dbReference type="EMBL" id="EGO30363.1"/>
    </source>
</evidence>
<dbReference type="RefSeq" id="XP_007312247.1">
    <property type="nucleotide sequence ID" value="XM_007312185.1"/>
</dbReference>
<dbReference type="EMBL" id="GL945428">
    <property type="protein sequence ID" value="EGO30363.1"/>
    <property type="molecule type" value="Genomic_DNA"/>
</dbReference>
<dbReference type="KEGG" id="sla:SERLADRAFT_404568"/>
<protein>
    <recommendedName>
        <fullName evidence="2">Anaphase-promoting complex subunit 4 WD40 domain-containing protein</fullName>
    </recommendedName>
</protein>
<accession>F8NE34</accession>
<dbReference type="OrthoDB" id="2654453at2759"/>
<name>F8NE34_SERL9</name>
<evidence type="ECO:0008006" key="2">
    <source>
        <dbReference type="Google" id="ProtNLM"/>
    </source>
</evidence>
<sequence length="300" mass="33597">MQQKKPRDALADTHQLQKTWYKLFARWKGHTLVIYAISISQDGTLLASRGFYGLKIWDLEMKACYLCNVALLTEDSYKTLICGTGLEYWILWCQESQQGYFEEGCVKRLGSGGQITCIAAKSNNKTGARIAVGMCEHTVQVFTWNNNQINSVFAVKLESTVPVHVSFINNQNKGLQVFGLFDGAVFCLKGDNESVKTTSMLDGLIGSVAINHWNTYTITNNAQNGFSLQRLESGVNIRDDITKVPKRIFPKQVRFVEEEMLVVGGSNHGAVYLFDKRRADILGILKHGRGEMVQSIAARQ</sequence>
<dbReference type="GeneID" id="18812389"/>
<dbReference type="Gene3D" id="2.130.10.10">
    <property type="entry name" value="YVTN repeat-like/Quinoprotein amine dehydrogenase"/>
    <property type="match status" value="1"/>
</dbReference>
<reference evidence="1" key="1">
    <citation type="submission" date="2011-04" db="EMBL/GenBank/DDBJ databases">
        <title>Evolution of plant cell wall degrading machinery underlies the functional diversity of forest fungi.</title>
        <authorList>
            <consortium name="US DOE Joint Genome Institute (JGI-PGF)"/>
            <person name="Eastwood D.C."/>
            <person name="Floudas D."/>
            <person name="Binder M."/>
            <person name="Majcherczyk A."/>
            <person name="Schneider P."/>
            <person name="Aerts A."/>
            <person name="Asiegbu F.O."/>
            <person name="Baker S.E."/>
            <person name="Barry K."/>
            <person name="Bendiksby M."/>
            <person name="Blumentritt M."/>
            <person name="Coutinho P.M."/>
            <person name="Cullen D."/>
            <person name="Cullen D."/>
            <person name="Gathman A."/>
            <person name="Goodell B."/>
            <person name="Henrissat B."/>
            <person name="Ihrmark K."/>
            <person name="Kauserud H."/>
            <person name="Kohler A."/>
            <person name="LaButti K."/>
            <person name="Lapidus A."/>
            <person name="Lavin J.L."/>
            <person name="Lee Y.-H."/>
            <person name="Lindquist E."/>
            <person name="Lilly W."/>
            <person name="Lucas S."/>
            <person name="Morin E."/>
            <person name="Murat C."/>
            <person name="Oguiza J.A."/>
            <person name="Park J."/>
            <person name="Pisabarro A.G."/>
            <person name="Riley R."/>
            <person name="Rosling A."/>
            <person name="Salamov A."/>
            <person name="Schmidt O."/>
            <person name="Schmutz J."/>
            <person name="Skrede I."/>
            <person name="Stenlid J."/>
            <person name="Wiebenga A."/>
            <person name="Xie X."/>
            <person name="Kues U."/>
            <person name="Hibbett D.S."/>
            <person name="Hoffmeister D."/>
            <person name="Hogberg N."/>
            <person name="Martin F."/>
            <person name="Grigoriev I.V."/>
            <person name="Watkinson S.C."/>
        </authorList>
    </citation>
    <scope>NUCLEOTIDE SEQUENCE</scope>
    <source>
        <strain evidence="1">S7.9</strain>
    </source>
</reference>